<feature type="domain" description="HTH marR-type" evidence="1">
    <location>
        <begin position="48"/>
        <end position="182"/>
    </location>
</feature>
<proteinExistence type="predicted"/>
<evidence type="ECO:0000259" key="1">
    <source>
        <dbReference type="PROSITE" id="PS50995"/>
    </source>
</evidence>
<dbReference type="GO" id="GO:0003700">
    <property type="term" value="F:DNA-binding transcription factor activity"/>
    <property type="evidence" value="ECO:0007669"/>
    <property type="project" value="InterPro"/>
</dbReference>
<evidence type="ECO:0000313" key="2">
    <source>
        <dbReference type="EMBL" id="QAY59464.1"/>
    </source>
</evidence>
<protein>
    <submittedName>
        <fullName evidence="2">MarR family transcriptional regulator</fullName>
    </submittedName>
</protein>
<dbReference type="InterPro" id="IPR039422">
    <property type="entry name" value="MarR/SlyA-like"/>
</dbReference>
<dbReference type="Proteomes" id="UP000293995">
    <property type="component" value="Chromosome"/>
</dbReference>
<dbReference type="InterPro" id="IPR036388">
    <property type="entry name" value="WH-like_DNA-bd_sf"/>
</dbReference>
<dbReference type="PANTHER" id="PTHR33164">
    <property type="entry name" value="TRANSCRIPTIONAL REGULATOR, MARR FAMILY"/>
    <property type="match status" value="1"/>
</dbReference>
<dbReference type="SMART" id="SM00347">
    <property type="entry name" value="HTH_MARR"/>
    <property type="match status" value="1"/>
</dbReference>
<dbReference type="PRINTS" id="PR00598">
    <property type="entry name" value="HTHMARR"/>
</dbReference>
<keyword evidence="3" id="KW-1185">Reference proteome</keyword>
<dbReference type="KEGG" id="mprt:ET475_05295"/>
<dbReference type="InterPro" id="IPR000835">
    <property type="entry name" value="HTH_MarR-typ"/>
</dbReference>
<dbReference type="InterPro" id="IPR036390">
    <property type="entry name" value="WH_DNA-bd_sf"/>
</dbReference>
<dbReference type="PANTHER" id="PTHR33164:SF99">
    <property type="entry name" value="MARR FAMILY REGULATORY PROTEIN"/>
    <property type="match status" value="1"/>
</dbReference>
<organism evidence="2 3">
    <name type="scientific">Microbacterium protaetiae</name>
    <dbReference type="NCBI Taxonomy" id="2509458"/>
    <lineage>
        <taxon>Bacteria</taxon>
        <taxon>Bacillati</taxon>
        <taxon>Actinomycetota</taxon>
        <taxon>Actinomycetes</taxon>
        <taxon>Micrococcales</taxon>
        <taxon>Microbacteriaceae</taxon>
        <taxon>Microbacterium</taxon>
    </lineage>
</organism>
<dbReference type="GO" id="GO:0006950">
    <property type="term" value="P:response to stress"/>
    <property type="evidence" value="ECO:0007669"/>
    <property type="project" value="TreeGrafter"/>
</dbReference>
<dbReference type="AlphaFoldDB" id="A0A4P6EBU9"/>
<dbReference type="SUPFAM" id="SSF46785">
    <property type="entry name" value="Winged helix' DNA-binding domain"/>
    <property type="match status" value="1"/>
</dbReference>
<evidence type="ECO:0000313" key="3">
    <source>
        <dbReference type="Proteomes" id="UP000293995"/>
    </source>
</evidence>
<reference evidence="2 3" key="1">
    <citation type="submission" date="2019-01" db="EMBL/GenBank/DDBJ databases">
        <title>Genome sequencing of strain DFW100M-13.</title>
        <authorList>
            <person name="Heo J."/>
            <person name="Kim S.-J."/>
            <person name="Kim J.-S."/>
            <person name="Hong S.-B."/>
            <person name="Kwon S.-W."/>
        </authorList>
    </citation>
    <scope>NUCLEOTIDE SEQUENCE [LARGE SCALE GENOMIC DNA]</scope>
    <source>
        <strain evidence="2 3">DFW100M-13</strain>
    </source>
</reference>
<dbReference type="Gene3D" id="1.10.10.10">
    <property type="entry name" value="Winged helix-like DNA-binding domain superfamily/Winged helix DNA-binding domain"/>
    <property type="match status" value="1"/>
</dbReference>
<dbReference type="PROSITE" id="PS50995">
    <property type="entry name" value="HTH_MARR_2"/>
    <property type="match status" value="1"/>
</dbReference>
<accession>A0A4P6EBU9</accession>
<name>A0A4P6EBU9_9MICO</name>
<gene>
    <name evidence="2" type="ORF">ET475_05295</name>
</gene>
<dbReference type="EMBL" id="CP035494">
    <property type="protein sequence ID" value="QAY59464.1"/>
    <property type="molecule type" value="Genomic_DNA"/>
</dbReference>
<dbReference type="OrthoDB" id="3821431at2"/>
<dbReference type="Pfam" id="PF12802">
    <property type="entry name" value="MarR_2"/>
    <property type="match status" value="1"/>
</dbReference>
<sequence>MWPVPRTAMFMTAPLECYSNLNYTTRYHSFEFESHDRKTPMSELNPDELAAYFAVVTAGDLMQRKVSTQLAEHTLTPIKFSVLATLVNAPDGLRMNELADALVISRSGLTYQVGRLEKEGLVERTASVGDDRGVTARLTPRGRARVTETLPGHVELVRSNFLNVLSPDELSVVRTALEKVVTALRASNTP</sequence>